<evidence type="ECO:0000256" key="1">
    <source>
        <dbReference type="ARBA" id="ARBA00022448"/>
    </source>
</evidence>
<dbReference type="PANTHER" id="PTHR21340:SF7">
    <property type="entry name" value="NUDIX HYDROLASE DOMAIN-CONTAINING PROTEIN"/>
    <property type="match status" value="1"/>
</dbReference>
<dbReference type="HOGENOM" id="CLU_857781_0_0_11"/>
<dbReference type="GO" id="GO:0004081">
    <property type="term" value="F:bis(5'-nucleosyl)-tetraphosphatase (asymmetrical) activity"/>
    <property type="evidence" value="ECO:0007669"/>
    <property type="project" value="TreeGrafter"/>
</dbReference>
<dbReference type="GO" id="GO:0006754">
    <property type="term" value="P:ATP biosynthetic process"/>
    <property type="evidence" value="ECO:0007669"/>
    <property type="project" value="TreeGrafter"/>
</dbReference>
<evidence type="ECO:0000313" key="7">
    <source>
        <dbReference type="EMBL" id="ACZ30420.1"/>
    </source>
</evidence>
<dbReference type="Pfam" id="PF01152">
    <property type="entry name" value="Bac_globin"/>
    <property type="match status" value="1"/>
</dbReference>
<keyword evidence="3" id="KW-0479">Metal-binding</keyword>
<dbReference type="InterPro" id="IPR051325">
    <property type="entry name" value="Nudix_hydrolase_domain"/>
</dbReference>
<evidence type="ECO:0000313" key="8">
    <source>
        <dbReference type="Proteomes" id="UP000002255"/>
    </source>
</evidence>
<dbReference type="GO" id="GO:0006167">
    <property type="term" value="P:AMP biosynthetic process"/>
    <property type="evidence" value="ECO:0007669"/>
    <property type="project" value="TreeGrafter"/>
</dbReference>
<dbReference type="SUPFAM" id="SSF46458">
    <property type="entry name" value="Globin-like"/>
    <property type="match status" value="1"/>
</dbReference>
<organism evidence="7 8">
    <name type="scientific">Xylanimonas cellulosilytica (strain DSM 15894 / JCM 12276 / CECT 5975 / KCTC 9989 / LMG 20990 / NBRC 107835 / XIL07)</name>
    <dbReference type="NCBI Taxonomy" id="446471"/>
    <lineage>
        <taxon>Bacteria</taxon>
        <taxon>Bacillati</taxon>
        <taxon>Actinomycetota</taxon>
        <taxon>Actinomycetes</taxon>
        <taxon>Micrococcales</taxon>
        <taxon>Promicromonosporaceae</taxon>
        <taxon>Xylanimonas</taxon>
    </lineage>
</organism>
<dbReference type="InterPro" id="IPR012292">
    <property type="entry name" value="Globin/Proto"/>
</dbReference>
<dbReference type="eggNOG" id="COG2346">
    <property type="taxonomic scope" value="Bacteria"/>
</dbReference>
<evidence type="ECO:0000256" key="4">
    <source>
        <dbReference type="ARBA" id="ARBA00022801"/>
    </source>
</evidence>
<dbReference type="RefSeq" id="WP_012878162.1">
    <property type="nucleotide sequence ID" value="NC_013530.1"/>
</dbReference>
<dbReference type="EMBL" id="CP001821">
    <property type="protein sequence ID" value="ACZ30420.1"/>
    <property type="molecule type" value="Genomic_DNA"/>
</dbReference>
<dbReference type="eggNOG" id="COG4119">
    <property type="taxonomic scope" value="Bacteria"/>
</dbReference>
<dbReference type="SUPFAM" id="SSF55811">
    <property type="entry name" value="Nudix"/>
    <property type="match status" value="1"/>
</dbReference>
<dbReference type="InterPro" id="IPR000086">
    <property type="entry name" value="NUDIX_hydrolase_dom"/>
</dbReference>
<feature type="domain" description="Nudix hydrolase" evidence="6">
    <location>
        <begin position="1"/>
        <end position="162"/>
    </location>
</feature>
<dbReference type="Pfam" id="PF00293">
    <property type="entry name" value="NUDIX"/>
    <property type="match status" value="1"/>
</dbReference>
<dbReference type="STRING" id="446471.Xcel_1389"/>
<dbReference type="Gene3D" id="3.90.79.10">
    <property type="entry name" value="Nucleoside Triphosphate Pyrophosphohydrolase"/>
    <property type="match status" value="1"/>
</dbReference>
<dbReference type="AlphaFoldDB" id="D1BRG5"/>
<dbReference type="GO" id="GO:0019825">
    <property type="term" value="F:oxygen binding"/>
    <property type="evidence" value="ECO:0007669"/>
    <property type="project" value="InterPro"/>
</dbReference>
<evidence type="ECO:0000256" key="2">
    <source>
        <dbReference type="ARBA" id="ARBA00022617"/>
    </source>
</evidence>
<evidence type="ECO:0000259" key="6">
    <source>
        <dbReference type="PROSITE" id="PS51462"/>
    </source>
</evidence>
<dbReference type="Proteomes" id="UP000002255">
    <property type="component" value="Chromosome"/>
</dbReference>
<dbReference type="KEGG" id="xce:Xcel_1389"/>
<evidence type="ECO:0000256" key="3">
    <source>
        <dbReference type="ARBA" id="ARBA00022723"/>
    </source>
</evidence>
<evidence type="ECO:0000256" key="5">
    <source>
        <dbReference type="ARBA" id="ARBA00023004"/>
    </source>
</evidence>
<dbReference type="CDD" id="cd14775">
    <property type="entry name" value="TrHb2_O-like"/>
    <property type="match status" value="1"/>
</dbReference>
<dbReference type="InterPro" id="IPR020084">
    <property type="entry name" value="NUDIX_hydrolase_CS"/>
</dbReference>
<name>D1BRG5_XYLCX</name>
<accession>D1BRG5</accession>
<keyword evidence="2" id="KW-0349">Heme</keyword>
<dbReference type="InterPro" id="IPR015797">
    <property type="entry name" value="NUDIX_hydrolase-like_dom_sf"/>
</dbReference>
<dbReference type="CDD" id="cd04662">
    <property type="entry name" value="NUDIX_Hydrolase"/>
    <property type="match status" value="1"/>
</dbReference>
<keyword evidence="1" id="KW-0813">Transport</keyword>
<dbReference type="GO" id="GO:0046872">
    <property type="term" value="F:metal ion binding"/>
    <property type="evidence" value="ECO:0007669"/>
    <property type="project" value="UniProtKB-KW"/>
</dbReference>
<keyword evidence="5" id="KW-0408">Iron</keyword>
<keyword evidence="8" id="KW-1185">Reference proteome</keyword>
<dbReference type="InterPro" id="IPR001486">
    <property type="entry name" value="Hemoglobin_trunc"/>
</dbReference>
<gene>
    <name evidence="7" type="ordered locus">Xcel_1389</name>
</gene>
<dbReference type="PROSITE" id="PS51462">
    <property type="entry name" value="NUDIX"/>
    <property type="match status" value="1"/>
</dbReference>
<sequence>MPSESAGLLLYRRNAGGDVEVLLGHMGGPFWSRKHEGAWTLPKGELEPGESAHAAALREGTEELGVPVPGPVQAGAADVDLGEIRQRAGKRVRAWARQIAPDALDLPTLRSNTVTIEWPPRTGRRLEVPELDRYAWFSLAAAREVVVQAQSELIDRLEEHLRAVPSSSCDGEPVGRTIYDAMGGMPAVAALARAWHARVLDDPVVAHAFERRMHPQHDERLAAYWAEQLGGPATFTASMASHASVVAVHSGNGPHEEMDARAVACFELALDDAAIPDDDRLRNTLTLWFAWAMQVLNHEHETPEEVPVDLPMPTWTWDGPARSG</sequence>
<dbReference type="GO" id="GO:0020037">
    <property type="term" value="F:heme binding"/>
    <property type="evidence" value="ECO:0007669"/>
    <property type="project" value="InterPro"/>
</dbReference>
<dbReference type="PROSITE" id="PS00893">
    <property type="entry name" value="NUDIX_BOX"/>
    <property type="match status" value="1"/>
</dbReference>
<protein>
    <submittedName>
        <fullName evidence="7">NUDIX hydrolase</fullName>
    </submittedName>
</protein>
<reference evidence="7 8" key="2">
    <citation type="journal article" date="2010" name="Stand. Genomic Sci.">
        <title>Complete genome sequence of Xylanimonas cellulosilytica type strain (XIL07).</title>
        <authorList>
            <person name="Foster B."/>
            <person name="Pukall R."/>
            <person name="Abt B."/>
            <person name="Nolan M."/>
            <person name="Glavina Del Rio T."/>
            <person name="Chen F."/>
            <person name="Lucas S."/>
            <person name="Tice H."/>
            <person name="Pitluck S."/>
            <person name="Cheng J.-F."/>
            <person name="Chertkov O."/>
            <person name="Brettin T."/>
            <person name="Han C."/>
            <person name="Detter J.C."/>
            <person name="Bruce D."/>
            <person name="Goodwin L."/>
            <person name="Ivanova N."/>
            <person name="Mavromatis K."/>
            <person name="Pati A."/>
            <person name="Mikhailova N."/>
            <person name="Chen A."/>
            <person name="Palaniappan K."/>
            <person name="Land M."/>
            <person name="Hauser L."/>
            <person name="Chang Y.-J."/>
            <person name="Jeffries C.D."/>
            <person name="Chain P."/>
            <person name="Rohde M."/>
            <person name="Goeker M."/>
            <person name="Bristow J."/>
            <person name="Eisen J.A."/>
            <person name="Markowitz V."/>
            <person name="Hugenholtz P."/>
            <person name="Kyrpides N.C."/>
            <person name="Klenk H.-P."/>
            <person name="Lapidus A."/>
        </authorList>
    </citation>
    <scope>NUCLEOTIDE SEQUENCE [LARGE SCALE GENOMIC DNA]</scope>
    <source>
        <strain evidence="8">DSM 15894 / CECT 5975 / LMG 20990 / XIL07</strain>
    </source>
</reference>
<reference evidence="8" key="1">
    <citation type="submission" date="2009-11" db="EMBL/GenBank/DDBJ databases">
        <title>The complete chromosome of Xylanimonas cellulosilytica DSM 15894.</title>
        <authorList>
            <consortium name="US DOE Joint Genome Institute (JGI-PGF)"/>
            <person name="Lucas S."/>
            <person name="Copeland A."/>
            <person name="Lapidus A."/>
            <person name="Glavina del Rio T."/>
            <person name="Dalin E."/>
            <person name="Tice H."/>
            <person name="Bruce D."/>
            <person name="Goodwin L."/>
            <person name="Pitluck S."/>
            <person name="Kyrpides N."/>
            <person name="Mavromatis K."/>
            <person name="Ivanova N."/>
            <person name="Mikhailova N."/>
            <person name="Foster B."/>
            <person name="Clum A."/>
            <person name="Brettin T."/>
            <person name="Detter J.C."/>
            <person name="Han C."/>
            <person name="Larimer F."/>
            <person name="Land M."/>
            <person name="Hauser L."/>
            <person name="Markowitz V."/>
            <person name="Cheng J.F."/>
            <person name="Hugenholtz P."/>
            <person name="Woyke T."/>
            <person name="Wu D."/>
            <person name="Gehrich-Schroeter G."/>
            <person name="Schneider S."/>
            <person name="Pukall S.R."/>
            <person name="Klenk H.P."/>
            <person name="Eisen J.A."/>
        </authorList>
    </citation>
    <scope>NUCLEOTIDE SEQUENCE [LARGE SCALE GENOMIC DNA]</scope>
    <source>
        <strain evidence="8">DSM 15894 / CECT 5975 / LMG 20990 / XIL07</strain>
    </source>
</reference>
<proteinExistence type="predicted"/>
<keyword evidence="4 7" id="KW-0378">Hydrolase</keyword>
<dbReference type="Gene3D" id="1.10.490.10">
    <property type="entry name" value="Globins"/>
    <property type="match status" value="1"/>
</dbReference>
<dbReference type="PANTHER" id="PTHR21340">
    <property type="entry name" value="DIADENOSINE 5,5-P1,P4-TETRAPHOSPHATE PYROPHOSPHOHYDROLASE MUTT"/>
    <property type="match status" value="1"/>
</dbReference>
<dbReference type="InterPro" id="IPR009050">
    <property type="entry name" value="Globin-like_sf"/>
</dbReference>